<dbReference type="FunFam" id="1.20.1310.10:FF:000002">
    <property type="entry name" value="cullin-3 isoform X1"/>
    <property type="match status" value="1"/>
</dbReference>
<evidence type="ECO:0000256" key="2">
    <source>
        <dbReference type="ARBA" id="ARBA00022499"/>
    </source>
</evidence>
<comment type="caution">
    <text evidence="8">The sequence shown here is derived from an EMBL/GenBank/DDBJ whole genome shotgun (WGS) entry which is preliminary data.</text>
</comment>
<dbReference type="InterPro" id="IPR059120">
    <property type="entry name" value="Cullin-like_AB"/>
</dbReference>
<evidence type="ECO:0000313" key="9">
    <source>
        <dbReference type="Proteomes" id="UP000383932"/>
    </source>
</evidence>
<keyword evidence="3" id="KW-0832">Ubl conjugation</keyword>
<evidence type="ECO:0000313" key="8">
    <source>
        <dbReference type="EMBL" id="KAB5588143.1"/>
    </source>
</evidence>
<dbReference type="GO" id="GO:0006511">
    <property type="term" value="P:ubiquitin-dependent protein catabolic process"/>
    <property type="evidence" value="ECO:0007669"/>
    <property type="project" value="InterPro"/>
</dbReference>
<dbReference type="Pfam" id="PF10557">
    <property type="entry name" value="Cullin_Nedd8"/>
    <property type="match status" value="1"/>
</dbReference>
<dbReference type="FunFam" id="1.10.10.10:FF:000014">
    <property type="entry name" value="Cullin 1"/>
    <property type="match status" value="1"/>
</dbReference>
<dbReference type="PANTHER" id="PTHR11932">
    <property type="entry name" value="CULLIN"/>
    <property type="match status" value="1"/>
</dbReference>
<dbReference type="Gene3D" id="1.20.1310.10">
    <property type="entry name" value="Cullin Repeats"/>
    <property type="match status" value="4"/>
</dbReference>
<dbReference type="InterPro" id="IPR001373">
    <property type="entry name" value="Cullin_N"/>
</dbReference>
<sequence>MLTTNIEGTPQSAHDLAWEKLSSSIQQIYAKNTGSLSFEENYRHAYNLVIGKQGAMLYAGLVGLITENLNKFANEKLVPDFPQGELDGRDSIEMCQAGETFVKTFREVWDDHESSMSKISDLVKYMDRVYTQSVNVPKITDRGSQLFLSEIIRSTQYPILTQLTSTILRLIRMERNGTTIDRSAMKQCIDVLLVLRDTTVRATLESTVYKLYLESEILKESEIYYTNRGKEMLDIHDLSEYLRLTETFINAEQDRTHSYLSFHTSAPLQHILISKLLTPHTSRLLKGPDSTVTDASARKLDTALDHLIDAERTDDLARLLRMFVLPPEDSGLKLLRQHLKESIIGRGKVINEECDEGVPTPTAVPAQNADGKKNADAGTAKSTVLQTAMKWVNDVLALKDLFDCLLANAWGGDVAIQTTINEAFESFINQNKKAAEFVSLFIDDHLKKGMKGKTEAEIDILIDRTISIFRFISDKDVFERYYKAHLGKRLLQSRATDDEAERGMISKLKVECGFAFTQKLEGMFHDIRLSAELADSFRAFTQRVTEGSDSAITIDMHTSVLTATFWPMTNTTDLGGCIMPPIIAKHIAHFEQFYHTRHTGRRLSWQLNYGTADIKATFKARRHELNVTTLAMVVLLAFSDVEIGEELEYSDIKATTGIPDADLQRQLQSLACAKYKVLRKHPPSRNISPTDKFSFNYEFNAPLQRIKIQTVASKAETTEERRETEEKVEEERKLQTEACIVRVMKDRKILSHNDLISEVTKQLASRFHPVPAAIKKRIEALIEASSIIRVLGIPLKYLLLQKEYLERGDDKKSYKYLA</sequence>
<dbReference type="InterPro" id="IPR045093">
    <property type="entry name" value="Cullin"/>
</dbReference>
<keyword evidence="8" id="KW-0436">Ligase</keyword>
<feature type="region of interest" description="Disordered" evidence="6">
    <location>
        <begin position="355"/>
        <end position="376"/>
    </location>
</feature>
<dbReference type="InterPro" id="IPR016158">
    <property type="entry name" value="Cullin_homology"/>
</dbReference>
<name>A0A5N5Q9G8_9AGAM</name>
<evidence type="ECO:0000256" key="6">
    <source>
        <dbReference type="SAM" id="MobiDB-lite"/>
    </source>
</evidence>
<dbReference type="InterPro" id="IPR016159">
    <property type="entry name" value="Cullin_repeat-like_dom_sf"/>
</dbReference>
<dbReference type="Pfam" id="PF00888">
    <property type="entry name" value="Cullin"/>
    <property type="match status" value="1"/>
</dbReference>
<dbReference type="Gene3D" id="1.10.10.10">
    <property type="entry name" value="Winged helix-like DNA-binding domain superfamily/Winged helix DNA-binding domain"/>
    <property type="match status" value="1"/>
</dbReference>
<dbReference type="GO" id="GO:0016874">
    <property type="term" value="F:ligase activity"/>
    <property type="evidence" value="ECO:0007669"/>
    <property type="project" value="UniProtKB-KW"/>
</dbReference>
<accession>A0A5N5Q9G8</accession>
<evidence type="ECO:0000256" key="1">
    <source>
        <dbReference type="ARBA" id="ARBA00006019"/>
    </source>
</evidence>
<dbReference type="SUPFAM" id="SSF74788">
    <property type="entry name" value="Cullin repeat-like"/>
    <property type="match status" value="1"/>
</dbReference>
<comment type="similarity">
    <text evidence="1 4 5">Belongs to the cullin family.</text>
</comment>
<dbReference type="SUPFAM" id="SSF46785">
    <property type="entry name" value="Winged helix' DNA-binding domain"/>
    <property type="match status" value="1"/>
</dbReference>
<evidence type="ECO:0000256" key="4">
    <source>
        <dbReference type="PROSITE-ProRule" id="PRU00330"/>
    </source>
</evidence>
<evidence type="ECO:0000259" key="7">
    <source>
        <dbReference type="PROSITE" id="PS50069"/>
    </source>
</evidence>
<dbReference type="Pfam" id="PF26557">
    <property type="entry name" value="Cullin_AB"/>
    <property type="match status" value="1"/>
</dbReference>
<dbReference type="SMART" id="SM00884">
    <property type="entry name" value="Cullin_Nedd8"/>
    <property type="match status" value="1"/>
</dbReference>
<reference evidence="8 9" key="1">
    <citation type="journal article" date="2019" name="Fungal Biol. Biotechnol.">
        <title>Draft genome sequence of fastidious pathogen Ceratobasidium theobromae, which causes vascular-streak dieback in Theobroma cacao.</title>
        <authorList>
            <person name="Ali S.S."/>
            <person name="Asman A."/>
            <person name="Shao J."/>
            <person name="Firmansyah A.P."/>
            <person name="Susilo A.W."/>
            <person name="Rosmana A."/>
            <person name="McMahon P."/>
            <person name="Junaid M."/>
            <person name="Guest D."/>
            <person name="Kheng T.Y."/>
            <person name="Meinhardt L.W."/>
            <person name="Bailey B.A."/>
        </authorList>
    </citation>
    <scope>NUCLEOTIDE SEQUENCE [LARGE SCALE GENOMIC DNA]</scope>
    <source>
        <strain evidence="8 9">CT2</strain>
    </source>
</reference>
<dbReference type="Gene3D" id="3.30.230.130">
    <property type="entry name" value="Cullin, Chain C, Domain 2"/>
    <property type="match status" value="1"/>
</dbReference>
<dbReference type="EMBL" id="SSOP01000552">
    <property type="protein sequence ID" value="KAB5588143.1"/>
    <property type="molecule type" value="Genomic_DNA"/>
</dbReference>
<organism evidence="8 9">
    <name type="scientific">Ceratobasidium theobromae</name>
    <dbReference type="NCBI Taxonomy" id="1582974"/>
    <lineage>
        <taxon>Eukaryota</taxon>
        <taxon>Fungi</taxon>
        <taxon>Dikarya</taxon>
        <taxon>Basidiomycota</taxon>
        <taxon>Agaricomycotina</taxon>
        <taxon>Agaricomycetes</taxon>
        <taxon>Cantharellales</taxon>
        <taxon>Ceratobasidiaceae</taxon>
        <taxon>Ceratobasidium</taxon>
    </lineage>
</organism>
<dbReference type="SUPFAM" id="SSF75632">
    <property type="entry name" value="Cullin homology domain"/>
    <property type="match status" value="1"/>
</dbReference>
<proteinExistence type="inferred from homology"/>
<dbReference type="Proteomes" id="UP000383932">
    <property type="component" value="Unassembled WGS sequence"/>
</dbReference>
<dbReference type="InterPro" id="IPR036317">
    <property type="entry name" value="Cullin_homology_sf"/>
</dbReference>
<evidence type="ECO:0000256" key="3">
    <source>
        <dbReference type="ARBA" id="ARBA00022843"/>
    </source>
</evidence>
<dbReference type="OrthoDB" id="27073at2759"/>
<dbReference type="InterPro" id="IPR019559">
    <property type="entry name" value="Cullin_neddylation_domain"/>
</dbReference>
<feature type="domain" description="Cullin family profile" evidence="7">
    <location>
        <begin position="433"/>
        <end position="671"/>
    </location>
</feature>
<dbReference type="SMART" id="SM00182">
    <property type="entry name" value="CULLIN"/>
    <property type="match status" value="1"/>
</dbReference>
<dbReference type="GO" id="GO:0031625">
    <property type="term" value="F:ubiquitin protein ligase binding"/>
    <property type="evidence" value="ECO:0007669"/>
    <property type="project" value="InterPro"/>
</dbReference>
<dbReference type="AlphaFoldDB" id="A0A5N5Q9G8"/>
<dbReference type="PROSITE" id="PS50069">
    <property type="entry name" value="CULLIN_2"/>
    <property type="match status" value="1"/>
</dbReference>
<keyword evidence="9" id="KW-1185">Reference proteome</keyword>
<gene>
    <name evidence="8" type="ORF">CTheo_8416</name>
</gene>
<dbReference type="InterPro" id="IPR036390">
    <property type="entry name" value="WH_DNA-bd_sf"/>
</dbReference>
<protein>
    <submittedName>
        <fullName evidence="8">Ubiquitin ligase SCF complex subunit cullin</fullName>
    </submittedName>
</protein>
<evidence type="ECO:0000256" key="5">
    <source>
        <dbReference type="RuleBase" id="RU003829"/>
    </source>
</evidence>
<keyword evidence="2" id="KW-1017">Isopeptide bond</keyword>
<dbReference type="InterPro" id="IPR036388">
    <property type="entry name" value="WH-like_DNA-bd_sf"/>
</dbReference>